<feature type="compositionally biased region" description="Basic and acidic residues" evidence="2">
    <location>
        <begin position="455"/>
        <end position="464"/>
    </location>
</feature>
<feature type="region of interest" description="Disordered" evidence="2">
    <location>
        <begin position="452"/>
        <end position="531"/>
    </location>
</feature>
<feature type="region of interest" description="Disordered" evidence="2">
    <location>
        <begin position="777"/>
        <end position="816"/>
    </location>
</feature>
<feature type="compositionally biased region" description="Basic and acidic residues" evidence="2">
    <location>
        <begin position="1044"/>
        <end position="1054"/>
    </location>
</feature>
<organism evidence="3 4">
    <name type="scientific">Elysia marginata</name>
    <dbReference type="NCBI Taxonomy" id="1093978"/>
    <lineage>
        <taxon>Eukaryota</taxon>
        <taxon>Metazoa</taxon>
        <taxon>Spiralia</taxon>
        <taxon>Lophotrochozoa</taxon>
        <taxon>Mollusca</taxon>
        <taxon>Gastropoda</taxon>
        <taxon>Heterobranchia</taxon>
        <taxon>Euthyneura</taxon>
        <taxon>Panpulmonata</taxon>
        <taxon>Sacoglossa</taxon>
        <taxon>Placobranchoidea</taxon>
        <taxon>Plakobranchidae</taxon>
        <taxon>Elysia</taxon>
    </lineage>
</organism>
<name>A0AAV4IBB1_9GAST</name>
<feature type="compositionally biased region" description="Polar residues" evidence="2">
    <location>
        <begin position="951"/>
        <end position="961"/>
    </location>
</feature>
<feature type="region of interest" description="Disordered" evidence="2">
    <location>
        <begin position="396"/>
        <end position="433"/>
    </location>
</feature>
<feature type="region of interest" description="Disordered" evidence="2">
    <location>
        <begin position="702"/>
        <end position="740"/>
    </location>
</feature>
<keyword evidence="1" id="KW-0175">Coiled coil</keyword>
<feature type="compositionally biased region" description="Basic and acidic residues" evidence="2">
    <location>
        <begin position="396"/>
        <end position="424"/>
    </location>
</feature>
<feature type="region of interest" description="Disordered" evidence="2">
    <location>
        <begin position="67"/>
        <end position="98"/>
    </location>
</feature>
<feature type="compositionally biased region" description="Low complexity" evidence="2">
    <location>
        <begin position="498"/>
        <end position="510"/>
    </location>
</feature>
<feature type="compositionally biased region" description="Polar residues" evidence="2">
    <location>
        <begin position="917"/>
        <end position="935"/>
    </location>
</feature>
<feature type="region of interest" description="Disordered" evidence="2">
    <location>
        <begin position="906"/>
        <end position="1062"/>
    </location>
</feature>
<dbReference type="AlphaFoldDB" id="A0AAV4IBB1"/>
<feature type="compositionally biased region" description="Basic and acidic residues" evidence="2">
    <location>
        <begin position="787"/>
        <end position="811"/>
    </location>
</feature>
<sequence length="1217" mass="135964">MAKVAEDESWGQECRDLSRNCETLWRRALSRGCLSKALNDKDILYSHLKAVSGWQLGRSNLFPGEADGAAPLEPARPAKPARPSLRAGRWGSGRDAVGTTSSWDNALRASTVANWEEVERKFQPDLQSPVILEDLSGPPRAVEDAAPALFTLHELLSYVRSPDWSHNIRLRVVGGDLLKTLTFSLLSLERRRLVNLHSLHALANNRVKASVQGEEDANLETAGEGAKILAQVTEEATKKEKTKTKNQIQALDTDSENRAPVAEAEHHPKAANPTRTILAGQETTEKKMELPAPYQTDGKFDYELLSIELIFYDKNLRSNIPYIVPDLTSFDYADDLPVPKYLPRNLVREPYLHREYRIDRIRYPAHENFDMKKYIAQLEQEVAELKQKKIQMEEEAKAQALMEKSKGSTKDKPKEREEQKEPDQSRGSLRNIPGLEFIADDPFLEPEVHTPVSKKTVEKKHPEQTEAPAAPGPRRVSRLPSVKAEDVKLLSSTATAQGSDKSSAATSSGSHKGDKASAESGGSAQSLMNVSGSGSAGLGSLVSVSEPEVHSNLADANYVTQRLCLTNQELYVSSLYAGREENRLTTEEKLEERRRRRAEERAKITEKNLQAAVGRAKGDLYRSFKHLARKKEAERRRSSAPKVKHLRWSEISQRASEKSSLSVKTAHFDVPNSLLLHRTKLHRKAENTPLKPILNKEFKESQLQGSPLSNAFGKPLPDIKSHQAYNESGRKSKGSMKFSAKLKEDKQIGWEFYRREEDRSEMECALNNELERGVLQRMPTRDFYPNYKKDDSSKAKNKPDRNKSQNKKDDINNNPRKSFGSYDLYVSAYGRAVKVTESGIRDSIVRESFCVDKNGFPLDNNVRPAVRRIGFPNPQQLIKYLVSVRNSIENNNLHIAWHPLRSGEINDHCNPKKPSPLSLNATNNRGSNPGLQTPRQAKHCNPKKPSPLPLDTTNNSGSNPGRQKPRQAKPDPQSHVRDTSRSGSILEKHLAGKESSIPVRNTSAVSECYRHTGGGANSRRKRLVSKEVGVSNRNTSAASGTHLSRGESSARVDEASDGPEAELDMQSVDGDAEDEHHSEALHRSQSDLQQLDQDLQTYLTAYCCDECEGQLALLAPLKPNNTALTDVYGCPPILGRMRRDFRFLQTNRDSVKGRLDGGGRVKLPDRPPVLDVIQVGEHLLQLMDDVMVRREILSSSRGFTYTTVTFTRHGTQHDALA</sequence>
<evidence type="ECO:0000313" key="3">
    <source>
        <dbReference type="EMBL" id="GFS07543.1"/>
    </source>
</evidence>
<feature type="region of interest" description="Disordered" evidence="2">
    <location>
        <begin position="238"/>
        <end position="274"/>
    </location>
</feature>
<dbReference type="EMBL" id="BMAT01006168">
    <property type="protein sequence ID" value="GFS07543.1"/>
    <property type="molecule type" value="Genomic_DNA"/>
</dbReference>
<evidence type="ECO:0000313" key="4">
    <source>
        <dbReference type="Proteomes" id="UP000762676"/>
    </source>
</evidence>
<comment type="caution">
    <text evidence="3">The sequence shown here is derived from an EMBL/GenBank/DDBJ whole genome shotgun (WGS) entry which is preliminary data.</text>
</comment>
<protein>
    <submittedName>
        <fullName evidence="3">Uncharacterized protein</fullName>
    </submittedName>
</protein>
<feature type="compositionally biased region" description="Basic and acidic residues" evidence="2">
    <location>
        <begin position="968"/>
        <end position="992"/>
    </location>
</feature>
<evidence type="ECO:0000256" key="1">
    <source>
        <dbReference type="SAM" id="Coils"/>
    </source>
</evidence>
<feature type="compositionally biased region" description="Polar residues" evidence="2">
    <location>
        <begin position="520"/>
        <end position="529"/>
    </location>
</feature>
<accession>A0AAV4IBB1</accession>
<feature type="compositionally biased region" description="Polar residues" evidence="2">
    <location>
        <begin position="1031"/>
        <end position="1042"/>
    </location>
</feature>
<keyword evidence="4" id="KW-1185">Reference proteome</keyword>
<proteinExistence type="predicted"/>
<feature type="coiled-coil region" evidence="1">
    <location>
        <begin position="581"/>
        <end position="615"/>
    </location>
</feature>
<gene>
    <name evidence="3" type="ORF">ElyMa_002992100</name>
</gene>
<evidence type="ECO:0000256" key="2">
    <source>
        <dbReference type="SAM" id="MobiDB-lite"/>
    </source>
</evidence>
<dbReference type="Proteomes" id="UP000762676">
    <property type="component" value="Unassembled WGS sequence"/>
</dbReference>
<reference evidence="3 4" key="1">
    <citation type="journal article" date="2021" name="Elife">
        <title>Chloroplast acquisition without the gene transfer in kleptoplastic sea slugs, Plakobranchus ocellatus.</title>
        <authorList>
            <person name="Maeda T."/>
            <person name="Takahashi S."/>
            <person name="Yoshida T."/>
            <person name="Shimamura S."/>
            <person name="Takaki Y."/>
            <person name="Nagai Y."/>
            <person name="Toyoda A."/>
            <person name="Suzuki Y."/>
            <person name="Arimoto A."/>
            <person name="Ishii H."/>
            <person name="Satoh N."/>
            <person name="Nishiyama T."/>
            <person name="Hasebe M."/>
            <person name="Maruyama T."/>
            <person name="Minagawa J."/>
            <person name="Obokata J."/>
            <person name="Shigenobu S."/>
        </authorList>
    </citation>
    <scope>NUCLEOTIDE SEQUENCE [LARGE SCALE GENOMIC DNA]</scope>
</reference>